<dbReference type="STRING" id="261654.GA0070611_0654"/>
<sequence>MSDEERRQFFTQLAGRAGRFVPPRARGVVRIELHAGPDIECWTVTMRGAEVSATREPVVADPDAEMMLSAALFDRLVRGESSALSAALRNEITFAGDLELLRVFSRFFPSPSGAVDPRSAHRRPPATAGSSQWEALGGTDQHP</sequence>
<name>A0A1A8Z4E3_9ACTN</name>
<feature type="domain" description="SCP2" evidence="2">
    <location>
        <begin position="26"/>
        <end position="108"/>
    </location>
</feature>
<protein>
    <submittedName>
        <fullName evidence="3">SCP-2 sterol transfer family protein</fullName>
    </submittedName>
</protein>
<dbReference type="PATRIC" id="fig|261654.4.peg.661"/>
<dbReference type="SUPFAM" id="SSF55718">
    <property type="entry name" value="SCP-like"/>
    <property type="match status" value="1"/>
</dbReference>
<dbReference type="AlphaFoldDB" id="A0A1A8Z4E3"/>
<accession>A0A1A8Z4E3</accession>
<gene>
    <name evidence="3" type="ORF">GA0070611_0654</name>
</gene>
<dbReference type="InterPro" id="IPR036527">
    <property type="entry name" value="SCP2_sterol-bd_dom_sf"/>
</dbReference>
<dbReference type="Gene3D" id="3.30.1050.10">
    <property type="entry name" value="SCP2 sterol-binding domain"/>
    <property type="match status" value="1"/>
</dbReference>
<dbReference type="InterPro" id="IPR003033">
    <property type="entry name" value="SCP2_sterol-bd_dom"/>
</dbReference>
<dbReference type="Proteomes" id="UP000199385">
    <property type="component" value="Chromosome I"/>
</dbReference>
<keyword evidence="4" id="KW-1185">Reference proteome</keyword>
<evidence type="ECO:0000313" key="4">
    <source>
        <dbReference type="Proteomes" id="UP000199385"/>
    </source>
</evidence>
<dbReference type="EMBL" id="LT594323">
    <property type="protein sequence ID" value="SBT38726.1"/>
    <property type="molecule type" value="Genomic_DNA"/>
</dbReference>
<feature type="region of interest" description="Disordered" evidence="1">
    <location>
        <begin position="111"/>
        <end position="143"/>
    </location>
</feature>
<evidence type="ECO:0000313" key="3">
    <source>
        <dbReference type="EMBL" id="SBT38726.1"/>
    </source>
</evidence>
<evidence type="ECO:0000259" key="2">
    <source>
        <dbReference type="Pfam" id="PF02036"/>
    </source>
</evidence>
<dbReference type="OrthoDB" id="3402301at2"/>
<dbReference type="RefSeq" id="WP_157740179.1">
    <property type="nucleotide sequence ID" value="NZ_LT594323.1"/>
</dbReference>
<dbReference type="Pfam" id="PF02036">
    <property type="entry name" value="SCP2"/>
    <property type="match status" value="1"/>
</dbReference>
<proteinExistence type="predicted"/>
<reference evidence="4" key="1">
    <citation type="submission" date="2016-06" db="EMBL/GenBank/DDBJ databases">
        <authorList>
            <person name="Varghese N."/>
            <person name="Submissions Spin"/>
        </authorList>
    </citation>
    <scope>NUCLEOTIDE SEQUENCE [LARGE SCALE GENOMIC DNA]</scope>
    <source>
        <strain evidence="4">DSM 44815</strain>
    </source>
</reference>
<organism evidence="3 4">
    <name type="scientific">Micromonospora auratinigra</name>
    <dbReference type="NCBI Taxonomy" id="261654"/>
    <lineage>
        <taxon>Bacteria</taxon>
        <taxon>Bacillati</taxon>
        <taxon>Actinomycetota</taxon>
        <taxon>Actinomycetes</taxon>
        <taxon>Micromonosporales</taxon>
        <taxon>Micromonosporaceae</taxon>
        <taxon>Micromonospora</taxon>
    </lineage>
</organism>
<evidence type="ECO:0000256" key="1">
    <source>
        <dbReference type="SAM" id="MobiDB-lite"/>
    </source>
</evidence>